<dbReference type="EMBL" id="LRBV02000006">
    <property type="status" value="NOT_ANNOTATED_CDS"/>
    <property type="molecule type" value="Genomic_DNA"/>
</dbReference>
<evidence type="ECO:0000313" key="4">
    <source>
        <dbReference type="Proteomes" id="UP000594261"/>
    </source>
</evidence>
<reference evidence="3" key="2">
    <citation type="submission" date="2021-01" db="UniProtKB">
        <authorList>
            <consortium name="EnsemblPlants"/>
        </authorList>
    </citation>
    <scope>IDENTIFICATION</scope>
</reference>
<reference evidence="3 4" key="1">
    <citation type="journal article" date="2016" name="G3 (Bethesda)">
        <title>First Draft Assembly and Annotation of the Genome of a California Endemic Oak Quercus lobata Nee (Fagaceae).</title>
        <authorList>
            <person name="Sork V.L."/>
            <person name="Fitz-Gibbon S.T."/>
            <person name="Puiu D."/>
            <person name="Crepeau M."/>
            <person name="Gugger P.F."/>
            <person name="Sherman R."/>
            <person name="Stevens K."/>
            <person name="Langley C.H."/>
            <person name="Pellegrini M."/>
            <person name="Salzberg S.L."/>
        </authorList>
    </citation>
    <scope>NUCLEOTIDE SEQUENCE [LARGE SCALE GENOMIC DNA]</scope>
    <source>
        <strain evidence="3 4">cv. SW786</strain>
    </source>
</reference>
<dbReference type="Proteomes" id="UP000594261">
    <property type="component" value="Chromosome 6"/>
</dbReference>
<dbReference type="PANTHER" id="PTHR47584:SF14">
    <property type="entry name" value="L10-INTERACTING MYB DOMAIN-CONTAINING PROTEIN-LIKE"/>
    <property type="match status" value="1"/>
</dbReference>
<evidence type="ECO:0000256" key="1">
    <source>
        <dbReference type="SAM" id="MobiDB-lite"/>
    </source>
</evidence>
<evidence type="ECO:0000313" key="3">
    <source>
        <dbReference type="EnsemblPlants" id="QL06p033820:mrna"/>
    </source>
</evidence>
<dbReference type="AlphaFoldDB" id="A0A7N2LYH3"/>
<dbReference type="EnsemblPlants" id="QL06p033820:mrna">
    <property type="protein sequence ID" value="QL06p033820:mrna"/>
    <property type="gene ID" value="QL06p033820"/>
</dbReference>
<dbReference type="InterPro" id="IPR024752">
    <property type="entry name" value="Myb/SANT-like_dom"/>
</dbReference>
<dbReference type="PANTHER" id="PTHR47584">
    <property type="match status" value="1"/>
</dbReference>
<proteinExistence type="predicted"/>
<name>A0A7N2LYH3_QUELO</name>
<dbReference type="InParanoid" id="A0A7N2LYH3"/>
<keyword evidence="4" id="KW-1185">Reference proteome</keyword>
<protein>
    <recommendedName>
        <fullName evidence="2">Myb/SANT-like domain-containing protein</fullName>
    </recommendedName>
</protein>
<dbReference type="InterPro" id="IPR045026">
    <property type="entry name" value="LIMYB"/>
</dbReference>
<organism evidence="3 4">
    <name type="scientific">Quercus lobata</name>
    <name type="common">Valley oak</name>
    <dbReference type="NCBI Taxonomy" id="97700"/>
    <lineage>
        <taxon>Eukaryota</taxon>
        <taxon>Viridiplantae</taxon>
        <taxon>Streptophyta</taxon>
        <taxon>Embryophyta</taxon>
        <taxon>Tracheophyta</taxon>
        <taxon>Spermatophyta</taxon>
        <taxon>Magnoliopsida</taxon>
        <taxon>eudicotyledons</taxon>
        <taxon>Gunneridae</taxon>
        <taxon>Pentapetalae</taxon>
        <taxon>rosids</taxon>
        <taxon>fabids</taxon>
        <taxon>Fagales</taxon>
        <taxon>Fagaceae</taxon>
        <taxon>Quercus</taxon>
    </lineage>
</organism>
<dbReference type="OMA" id="SECHNEI"/>
<feature type="region of interest" description="Disordered" evidence="1">
    <location>
        <begin position="172"/>
        <end position="209"/>
    </location>
</feature>
<sequence length="299" mass="33776">MDDAEDKKWPEAVERHFIDILLEEDAKGNMPQGQFKSGTWTTVVNEFNKRASKSYTKAQLTQKYQRLKQRHRTFSQLIARTGMGWDPISNTVTASDDAWATAFVVNHRFKEFKRKGMRHYELLGTLFNSNTATGFLQMSSAQPAPNSDEERELDAAFLSKRVHVNVSIDGLDDVEELPTPSEAQSRRQAEKRPAEPSHSSGKRKKGHSLESMTEAIWGFTDMRNRRGKKSIDTGDSTVGADPESITAAVTLLNQHTDVDHVTYCKVVQELHNAKSRAAFFAMTVDRRRAWIEFIGGGLQ</sequence>
<accession>A0A7N2LYH3</accession>
<dbReference type="Gramene" id="QL06p033820:mrna">
    <property type="protein sequence ID" value="QL06p033820:mrna"/>
    <property type="gene ID" value="QL06p033820"/>
</dbReference>
<dbReference type="Pfam" id="PF12776">
    <property type="entry name" value="Myb_DNA-bind_3"/>
    <property type="match status" value="1"/>
</dbReference>
<evidence type="ECO:0000259" key="2">
    <source>
        <dbReference type="Pfam" id="PF12776"/>
    </source>
</evidence>
<feature type="domain" description="Myb/SANT-like" evidence="2">
    <location>
        <begin position="8"/>
        <end position="101"/>
    </location>
</feature>
<feature type="compositionally biased region" description="Basic and acidic residues" evidence="1">
    <location>
        <begin position="184"/>
        <end position="195"/>
    </location>
</feature>